<evidence type="ECO:0000313" key="1">
    <source>
        <dbReference type="EMBL" id="WAR05877.1"/>
    </source>
</evidence>
<sequence length="165" mass="18460">MKMRQTVLLHSVIIMICLDWINTAVLRLQWRKTIYENYTDLAMLQCVDKNNKVSYEKPFLVKGESGWRATGVFDSNHFPPVGTQLGIVRQVSTVSTEESGEYRCHLAYTEGPPAYSSAKASVSKTLTLTGSSPSSSSVTFLPHVFGHVLCNLCCILLFKWCSSPY</sequence>
<organism evidence="1 2">
    <name type="scientific">Mya arenaria</name>
    <name type="common">Soft-shell clam</name>
    <dbReference type="NCBI Taxonomy" id="6604"/>
    <lineage>
        <taxon>Eukaryota</taxon>
        <taxon>Metazoa</taxon>
        <taxon>Spiralia</taxon>
        <taxon>Lophotrochozoa</taxon>
        <taxon>Mollusca</taxon>
        <taxon>Bivalvia</taxon>
        <taxon>Autobranchia</taxon>
        <taxon>Heteroconchia</taxon>
        <taxon>Euheterodonta</taxon>
        <taxon>Imparidentia</taxon>
        <taxon>Neoheterodontei</taxon>
        <taxon>Myida</taxon>
        <taxon>Myoidea</taxon>
        <taxon>Myidae</taxon>
        <taxon>Mya</taxon>
    </lineage>
</organism>
<accession>A0ABY7EAQ2</accession>
<evidence type="ECO:0008006" key="3">
    <source>
        <dbReference type="Google" id="ProtNLM"/>
    </source>
</evidence>
<gene>
    <name evidence="1" type="ORF">MAR_021246</name>
</gene>
<proteinExistence type="predicted"/>
<protein>
    <recommendedName>
        <fullName evidence="3">Ig-like domain-containing protein</fullName>
    </recommendedName>
</protein>
<evidence type="ECO:0000313" key="2">
    <source>
        <dbReference type="Proteomes" id="UP001164746"/>
    </source>
</evidence>
<name>A0ABY7EAQ2_MYAAR</name>
<dbReference type="Proteomes" id="UP001164746">
    <property type="component" value="Chromosome 5"/>
</dbReference>
<reference evidence="1" key="1">
    <citation type="submission" date="2022-11" db="EMBL/GenBank/DDBJ databases">
        <title>Centuries of genome instability and evolution in soft-shell clam transmissible cancer (bioRxiv).</title>
        <authorList>
            <person name="Hart S.F.M."/>
            <person name="Yonemitsu M.A."/>
            <person name="Giersch R.M."/>
            <person name="Beal B.F."/>
            <person name="Arriagada G."/>
            <person name="Davis B.W."/>
            <person name="Ostrander E.A."/>
            <person name="Goff S.P."/>
            <person name="Metzger M.J."/>
        </authorList>
    </citation>
    <scope>NUCLEOTIDE SEQUENCE</scope>
    <source>
        <strain evidence="1">MELC-2E11</strain>
        <tissue evidence="1">Siphon/mantle</tissue>
    </source>
</reference>
<keyword evidence="2" id="KW-1185">Reference proteome</keyword>
<dbReference type="EMBL" id="CP111016">
    <property type="protein sequence ID" value="WAR05877.1"/>
    <property type="molecule type" value="Genomic_DNA"/>
</dbReference>